<dbReference type="PANTHER" id="PTHR36151:SF3">
    <property type="entry name" value="ER-BOUND OXYGENASE MPAB_MPAB'_RUBBER OXYGENASE CATALYTIC DOMAIN-CONTAINING PROTEIN"/>
    <property type="match status" value="1"/>
</dbReference>
<sequence>MSAVTNPIERVRVRVGETIFLKVAGQDGYATRDRIHLTPGPRWFPPGSAARVVHADAATFAGGLRALLLQSLHPLAMAGVAGHSGYRSDPWGRLARTSTFLASTIFGTAQEAQAAVDRVRAVHERVRGKTSDGVPYRASDPHLLTWVHAAEADSFLTAHQHFGARRLRPAEADEYVAQLGRVARAVGARDVPETVADLAACLDAYRPELRATPEALDTVRFLLHEPPLPGPVRLPYALLAAGAVTTLPAWARTELGLHRRLDGAASRLAGRIAVGAIRWSLGTTAVPSGP</sequence>
<evidence type="ECO:0000313" key="3">
    <source>
        <dbReference type="Proteomes" id="UP000625527"/>
    </source>
</evidence>
<protein>
    <submittedName>
        <fullName evidence="2">DUF2236 domain-containing protein</fullName>
    </submittedName>
</protein>
<evidence type="ECO:0000313" key="2">
    <source>
        <dbReference type="EMBL" id="MBE1875569.1"/>
    </source>
</evidence>
<gene>
    <name evidence="2" type="ORF">IHE71_07595</name>
</gene>
<reference evidence="2 3" key="1">
    <citation type="submission" date="2020-10" db="EMBL/GenBank/DDBJ databases">
        <title>Myceligenerans pegani sp. nov., an endophytic actinomycete isolated from Peganum harmala L. in Xinjiang, China.</title>
        <authorList>
            <person name="Xin L."/>
        </authorList>
    </citation>
    <scope>NUCLEOTIDE SEQUENCE [LARGE SCALE GENOMIC DNA]</scope>
    <source>
        <strain evidence="2 3">TRM65318</strain>
    </source>
</reference>
<comment type="caution">
    <text evidence="2">The sequence shown here is derived from an EMBL/GenBank/DDBJ whole genome shotgun (WGS) entry which is preliminary data.</text>
</comment>
<dbReference type="RefSeq" id="WP_192862132.1">
    <property type="nucleotide sequence ID" value="NZ_JADAQT010000065.1"/>
</dbReference>
<feature type="domain" description="ER-bound oxygenase mpaB/mpaB'/Rubber oxygenase catalytic" evidence="1">
    <location>
        <begin position="53"/>
        <end position="279"/>
    </location>
</feature>
<dbReference type="InterPro" id="IPR018713">
    <property type="entry name" value="MPAB/Lcp_cat_dom"/>
</dbReference>
<dbReference type="EMBL" id="JADAQT010000065">
    <property type="protein sequence ID" value="MBE1875569.1"/>
    <property type="molecule type" value="Genomic_DNA"/>
</dbReference>
<accession>A0ABR9MW05</accession>
<organism evidence="2 3">
    <name type="scientific">Myceligenerans pegani</name>
    <dbReference type="NCBI Taxonomy" id="2776917"/>
    <lineage>
        <taxon>Bacteria</taxon>
        <taxon>Bacillati</taxon>
        <taxon>Actinomycetota</taxon>
        <taxon>Actinomycetes</taxon>
        <taxon>Micrococcales</taxon>
        <taxon>Promicromonosporaceae</taxon>
        <taxon>Myceligenerans</taxon>
    </lineage>
</organism>
<evidence type="ECO:0000259" key="1">
    <source>
        <dbReference type="Pfam" id="PF09995"/>
    </source>
</evidence>
<dbReference type="Pfam" id="PF09995">
    <property type="entry name" value="MPAB_Lcp_cat"/>
    <property type="match status" value="1"/>
</dbReference>
<proteinExistence type="predicted"/>
<dbReference type="PANTHER" id="PTHR36151">
    <property type="entry name" value="BLR2777 PROTEIN"/>
    <property type="match status" value="1"/>
</dbReference>
<name>A0ABR9MW05_9MICO</name>
<keyword evidence="3" id="KW-1185">Reference proteome</keyword>
<dbReference type="Proteomes" id="UP000625527">
    <property type="component" value="Unassembled WGS sequence"/>
</dbReference>